<feature type="domain" description="PAS" evidence="5">
    <location>
        <begin position="25"/>
        <end position="60"/>
    </location>
</feature>
<dbReference type="Proteomes" id="UP001168540">
    <property type="component" value="Unassembled WGS sequence"/>
</dbReference>
<evidence type="ECO:0000256" key="2">
    <source>
        <dbReference type="PROSITE-ProRule" id="PRU00284"/>
    </source>
</evidence>
<dbReference type="Pfam" id="PF00015">
    <property type="entry name" value="MCPsignal"/>
    <property type="match status" value="1"/>
</dbReference>
<feature type="domain" description="Methyl-accepting transducer" evidence="4">
    <location>
        <begin position="272"/>
        <end position="508"/>
    </location>
</feature>
<feature type="transmembrane region" description="Helical" evidence="3">
    <location>
        <begin position="191"/>
        <end position="211"/>
    </location>
</feature>
<keyword evidence="3" id="KW-0472">Membrane</keyword>
<dbReference type="InterPro" id="IPR035965">
    <property type="entry name" value="PAS-like_dom_sf"/>
</dbReference>
<gene>
    <name evidence="6" type="ORF">QU481_17210</name>
</gene>
<dbReference type="SMART" id="SM00283">
    <property type="entry name" value="MA"/>
    <property type="match status" value="1"/>
</dbReference>
<sequence>MRNNQPVTGVETLLPEGQFIYSRTDLHGIIIEANEAFANISDYRREEMLGKPHSIVRHPDMPPQAFQDMWQNLKVGRPWRGLVKNRRRDGGYYWVVANASPVREHGQVVGYQSVRSRPSRDEVEAVAAVYQRIKNGDTSVRIEHGRVVPARRPLFTVFSGLGPQSLLIGLMVLLLSGGVLAGSVLPMAQVLPVLQVLAALSTVLALFFLLYSLPRLRSDLSATSDYLEHLLISGDLKKRFGLGRQDQLGEIVHKIDRFVSSIQATVQGIGDTVCQVQQVAHEVHRGVLKVNEAARVQSEATSSAAAGIEQITVANGEVATYAASTRDSAGLAAELSAQGAELSEQACSSILSLANAVKTSAVQVGQLGEKSKEISRITGVIKEIADQTNLLALNAAIEAARAGEAGRGFAVVADEVRKLAERTGKATQEISVMIQSVQEETSKAVSGMSSGAVQVESGVLLVQDSQNSLREINTQMANTMAMVSDIFHSSQEQQQALSQMAPNMERIASMTEQNLTVVNQTNATVNSLNDMVVRMQKCVAQFSA</sequence>
<dbReference type="Pfam" id="PF08447">
    <property type="entry name" value="PAS_3"/>
    <property type="match status" value="1"/>
</dbReference>
<dbReference type="InterPro" id="IPR000014">
    <property type="entry name" value="PAS"/>
</dbReference>
<dbReference type="RefSeq" id="WP_289831260.1">
    <property type="nucleotide sequence ID" value="NZ_JAUEDK010000037.1"/>
</dbReference>
<dbReference type="PANTHER" id="PTHR32089:SF112">
    <property type="entry name" value="LYSOZYME-LIKE PROTEIN-RELATED"/>
    <property type="match status" value="1"/>
</dbReference>
<dbReference type="PROSITE" id="PS50112">
    <property type="entry name" value="PAS"/>
    <property type="match status" value="1"/>
</dbReference>
<dbReference type="InterPro" id="IPR013655">
    <property type="entry name" value="PAS_fold_3"/>
</dbReference>
<evidence type="ECO:0000313" key="7">
    <source>
        <dbReference type="Proteomes" id="UP001168540"/>
    </source>
</evidence>
<dbReference type="CDD" id="cd00130">
    <property type="entry name" value="PAS"/>
    <property type="match status" value="1"/>
</dbReference>
<keyword evidence="1 2" id="KW-0807">Transducer</keyword>
<name>A0ABT7XS35_9NEIS</name>
<keyword evidence="3" id="KW-1133">Transmembrane helix</keyword>
<dbReference type="CDD" id="cd11386">
    <property type="entry name" value="MCP_signal"/>
    <property type="match status" value="1"/>
</dbReference>
<dbReference type="PROSITE" id="PS50111">
    <property type="entry name" value="CHEMOTAXIS_TRANSDUC_2"/>
    <property type="match status" value="1"/>
</dbReference>
<keyword evidence="3" id="KW-0812">Transmembrane</keyword>
<organism evidence="6 7">
    <name type="scientific">Crenobacter oryzisoli</name>
    <dbReference type="NCBI Taxonomy" id="3056844"/>
    <lineage>
        <taxon>Bacteria</taxon>
        <taxon>Pseudomonadati</taxon>
        <taxon>Pseudomonadota</taxon>
        <taxon>Betaproteobacteria</taxon>
        <taxon>Neisseriales</taxon>
        <taxon>Neisseriaceae</taxon>
        <taxon>Crenobacter</taxon>
    </lineage>
</organism>
<evidence type="ECO:0000259" key="5">
    <source>
        <dbReference type="PROSITE" id="PS50112"/>
    </source>
</evidence>
<dbReference type="SUPFAM" id="SSF55785">
    <property type="entry name" value="PYP-like sensor domain (PAS domain)"/>
    <property type="match status" value="1"/>
</dbReference>
<proteinExistence type="predicted"/>
<evidence type="ECO:0000256" key="3">
    <source>
        <dbReference type="SAM" id="Phobius"/>
    </source>
</evidence>
<protein>
    <submittedName>
        <fullName evidence="6">PAS domain-containing methyl-accepting chemotaxis protein</fullName>
    </submittedName>
</protein>
<dbReference type="SUPFAM" id="SSF58104">
    <property type="entry name" value="Methyl-accepting chemotaxis protein (MCP) signaling domain"/>
    <property type="match status" value="1"/>
</dbReference>
<comment type="caution">
    <text evidence="6">The sequence shown here is derived from an EMBL/GenBank/DDBJ whole genome shotgun (WGS) entry which is preliminary data.</text>
</comment>
<keyword evidence="7" id="KW-1185">Reference proteome</keyword>
<reference evidence="6" key="1">
    <citation type="submission" date="2023-06" db="EMBL/GenBank/DDBJ databases">
        <authorList>
            <person name="Zhang S."/>
        </authorList>
    </citation>
    <scope>NUCLEOTIDE SEQUENCE</scope>
    <source>
        <strain evidence="6">SG2303</strain>
    </source>
</reference>
<dbReference type="Gene3D" id="3.30.450.20">
    <property type="entry name" value="PAS domain"/>
    <property type="match status" value="1"/>
</dbReference>
<dbReference type="EMBL" id="JAUEDK010000037">
    <property type="protein sequence ID" value="MDN0076608.1"/>
    <property type="molecule type" value="Genomic_DNA"/>
</dbReference>
<dbReference type="InterPro" id="IPR004089">
    <property type="entry name" value="MCPsignal_dom"/>
</dbReference>
<evidence type="ECO:0000259" key="4">
    <source>
        <dbReference type="PROSITE" id="PS50111"/>
    </source>
</evidence>
<evidence type="ECO:0000313" key="6">
    <source>
        <dbReference type="EMBL" id="MDN0076608.1"/>
    </source>
</evidence>
<accession>A0ABT7XS35</accession>
<evidence type="ECO:0000256" key="1">
    <source>
        <dbReference type="ARBA" id="ARBA00023224"/>
    </source>
</evidence>
<dbReference type="NCBIfam" id="TIGR00229">
    <property type="entry name" value="sensory_box"/>
    <property type="match status" value="1"/>
</dbReference>
<dbReference type="Gene3D" id="1.10.287.950">
    <property type="entry name" value="Methyl-accepting chemotaxis protein"/>
    <property type="match status" value="1"/>
</dbReference>
<dbReference type="PANTHER" id="PTHR32089">
    <property type="entry name" value="METHYL-ACCEPTING CHEMOTAXIS PROTEIN MCPB"/>
    <property type="match status" value="1"/>
</dbReference>